<proteinExistence type="predicted"/>
<sequence length="138" mass="14706">MLKKTSASIGLVIAAAAAAPLTSSPAYAHANQLRGWHGHHHYSSHRSHHRNHNWNGNRHHGRIFIRIYIYNKNNNHAVAIARPERREARPTSFLGEDGPFLGGTGGAGLTQQGVARTNRGVPATGTIGAGTTGTVPVA</sequence>
<feature type="signal peptide" evidence="2">
    <location>
        <begin position="1"/>
        <end position="28"/>
    </location>
</feature>
<comment type="caution">
    <text evidence="3">The sequence shown here is derived from an EMBL/GenBank/DDBJ whole genome shotgun (WGS) entry which is preliminary data.</text>
</comment>
<feature type="chain" id="PRO_5021719045" evidence="2">
    <location>
        <begin position="29"/>
        <end position="138"/>
    </location>
</feature>
<keyword evidence="4" id="KW-1185">Reference proteome</keyword>
<evidence type="ECO:0000313" key="3">
    <source>
        <dbReference type="EMBL" id="TQL96400.1"/>
    </source>
</evidence>
<keyword evidence="2" id="KW-0732">Signal</keyword>
<dbReference type="Proteomes" id="UP000316096">
    <property type="component" value="Unassembled WGS sequence"/>
</dbReference>
<evidence type="ECO:0000313" key="4">
    <source>
        <dbReference type="Proteomes" id="UP000316096"/>
    </source>
</evidence>
<dbReference type="RefSeq" id="WP_141955258.1">
    <property type="nucleotide sequence ID" value="NZ_VFOZ01000001.1"/>
</dbReference>
<protein>
    <submittedName>
        <fullName evidence="3">Uncharacterized protein</fullName>
    </submittedName>
</protein>
<reference evidence="3 4" key="1">
    <citation type="submission" date="2019-06" db="EMBL/GenBank/DDBJ databases">
        <title>Sequencing the genomes of 1000 actinobacteria strains.</title>
        <authorList>
            <person name="Klenk H.-P."/>
        </authorList>
    </citation>
    <scope>NUCLEOTIDE SEQUENCE [LARGE SCALE GENOMIC DNA]</scope>
    <source>
        <strain evidence="3 4">DSM 102200</strain>
    </source>
</reference>
<organism evidence="3 4">
    <name type="scientific">Actinoallomurus bryophytorum</name>
    <dbReference type="NCBI Taxonomy" id="1490222"/>
    <lineage>
        <taxon>Bacteria</taxon>
        <taxon>Bacillati</taxon>
        <taxon>Actinomycetota</taxon>
        <taxon>Actinomycetes</taxon>
        <taxon>Streptosporangiales</taxon>
        <taxon>Thermomonosporaceae</taxon>
        <taxon>Actinoallomurus</taxon>
    </lineage>
</organism>
<feature type="region of interest" description="Disordered" evidence="1">
    <location>
        <begin position="119"/>
        <end position="138"/>
    </location>
</feature>
<gene>
    <name evidence="3" type="ORF">FB559_1927</name>
</gene>
<evidence type="ECO:0000256" key="2">
    <source>
        <dbReference type="SAM" id="SignalP"/>
    </source>
</evidence>
<dbReference type="AlphaFoldDB" id="A0A543CHB2"/>
<accession>A0A543CHB2</accession>
<name>A0A543CHB2_9ACTN</name>
<evidence type="ECO:0000256" key="1">
    <source>
        <dbReference type="SAM" id="MobiDB-lite"/>
    </source>
</evidence>
<dbReference type="EMBL" id="VFOZ01000001">
    <property type="protein sequence ID" value="TQL96400.1"/>
    <property type="molecule type" value="Genomic_DNA"/>
</dbReference>